<dbReference type="Pfam" id="PF22150">
    <property type="entry name" value="Tt1218-like"/>
    <property type="match status" value="1"/>
</dbReference>
<evidence type="ECO:0000313" key="3">
    <source>
        <dbReference type="Proteomes" id="UP001164064"/>
    </source>
</evidence>
<accession>A0AA46S3V2</accession>
<dbReference type="InterPro" id="IPR012902">
    <property type="entry name" value="N_methyl_site"/>
</dbReference>
<sequence>MNKNYQNGVGLMEVLVALLLVAIGVLGFSVLQVRAVDASQEASDRSMAMNLARDLAERIRINKTALAKYKEYLNAKTKDATCVGATTSYLPNCNPEAMVKFDVGEILTKADGLGQTIKIYNCVGSNLNCIYVAWGRTNTTTNNIYTDASKCIDSSTGTYLVGSQCLVMEAF</sequence>
<dbReference type="EMBL" id="CP089051">
    <property type="protein sequence ID" value="UYF72119.1"/>
    <property type="molecule type" value="Genomic_DNA"/>
</dbReference>
<name>A0AA46S3V2_9GAMM</name>
<dbReference type="AlphaFoldDB" id="A0AA46S3V2"/>
<protein>
    <submittedName>
        <fullName evidence="2">Type IV pilus modification protein PilV</fullName>
    </submittedName>
</protein>
<gene>
    <name evidence="2" type="primary">pilV</name>
    <name evidence="2" type="ORF">LSO60_02200</name>
</gene>
<dbReference type="InterPro" id="IPR054402">
    <property type="entry name" value="Tt1218-like_dom"/>
</dbReference>
<dbReference type="Pfam" id="PF07963">
    <property type="entry name" value="N_methyl"/>
    <property type="match status" value="1"/>
</dbReference>
<dbReference type="Proteomes" id="UP001164064">
    <property type="component" value="Chromosome"/>
</dbReference>
<reference evidence="2" key="1">
    <citation type="journal article" date="2022" name="J Glob Antimicrob Resist">
        <title>Comparative analysis of IMP-4- and OXA-58-containing plasmids of three carbapenemase-producing Acinetobacter ursingii strains in the Netherlands.</title>
        <authorList>
            <person name="Hendrickx A.P.A."/>
            <person name="Schade R.P."/>
            <person name="Landman F."/>
            <person name="Bosch T."/>
            <person name="Schouls L.M."/>
            <person name="van Dijk K."/>
        </authorList>
    </citation>
    <scope>NUCLEOTIDE SEQUENCE</scope>
    <source>
        <strain evidence="2">RIVM_C010559</strain>
    </source>
</reference>
<feature type="domain" description="Type IV pilin Tt1218-like" evidence="1">
    <location>
        <begin position="31"/>
        <end position="103"/>
    </location>
</feature>
<evidence type="ECO:0000259" key="1">
    <source>
        <dbReference type="Pfam" id="PF22150"/>
    </source>
</evidence>
<proteinExistence type="predicted"/>
<evidence type="ECO:0000313" key="2">
    <source>
        <dbReference type="EMBL" id="UYF72119.1"/>
    </source>
</evidence>
<organism evidence="2 3">
    <name type="scientific">Acinetobacter ursingii</name>
    <dbReference type="NCBI Taxonomy" id="108980"/>
    <lineage>
        <taxon>Bacteria</taxon>
        <taxon>Pseudomonadati</taxon>
        <taxon>Pseudomonadota</taxon>
        <taxon>Gammaproteobacteria</taxon>
        <taxon>Moraxellales</taxon>
        <taxon>Moraxellaceae</taxon>
        <taxon>Acinetobacter</taxon>
    </lineage>
</organism>
<dbReference type="InterPro" id="IPR013362">
    <property type="entry name" value="Pilus_4_PilV"/>
</dbReference>
<dbReference type="RefSeq" id="WP_125269551.1">
    <property type="nucleotide sequence ID" value="NZ_CP089051.1"/>
</dbReference>
<dbReference type="NCBIfam" id="TIGR02523">
    <property type="entry name" value="type_IV_pilV"/>
    <property type="match status" value="1"/>
</dbReference>